<keyword evidence="3" id="KW-1185">Reference proteome</keyword>
<feature type="compositionally biased region" description="Basic and acidic residues" evidence="1">
    <location>
        <begin position="52"/>
        <end position="67"/>
    </location>
</feature>
<comment type="caution">
    <text evidence="2">The sequence shown here is derived from an EMBL/GenBank/DDBJ whole genome shotgun (WGS) entry which is preliminary data.</text>
</comment>
<evidence type="ECO:0000256" key="1">
    <source>
        <dbReference type="SAM" id="MobiDB-lite"/>
    </source>
</evidence>
<name>A0A9P8TX78_9HYPO</name>
<feature type="compositionally biased region" description="Polar residues" evidence="1">
    <location>
        <begin position="133"/>
        <end position="147"/>
    </location>
</feature>
<accession>A0A9P8TX78</accession>
<feature type="region of interest" description="Disordered" evidence="1">
    <location>
        <begin position="1"/>
        <end position="182"/>
    </location>
</feature>
<sequence length="715" mass="78185">MSRRTRQRDPDLDIHVHPSMEDDFRYNNNNNNDDDEDDDDAAMARVDGGDNSSHHGNEDDVFSDHSPRSSMGSVSEGAPRKSPHDGLRSPRISDIQQYDDDANYAPAPAPAAKAAPAPRPPPFRSPSSAKALPTSSPAQSVVGSGQPRSGRRSALPTASRLGSPNLSAQYSPKKTPPRFKKSDPPLVLLHVTLLPLRWSWGDVLDDAKTSELSDGVKALREAWRQLQDTIGDTIQDRGVLLPHPQNDFEVMEERLLEALELPFKRRARILECGHYLGPSSEMPFADEHDSEDDDDDDDAASEDDGSTAHAHAHAHAGAGKRQTHWCSTCHCEIRFDALGAGKMYRVKVYASNGLLRAGAWEACWKEMERVDIELEPMMDAKLQDELVRLAARQDRVIHSKSRAGRRPLSSRVQDVEDEREDDHLDDPAVGEETMHEHLRTGPEPFMPHAENAHRRDASYDTTSSERYRDVYGGQSRQHSARTSTSSRPSMGFAGRDDSFGQRKQPVRFHAGSFPEAVANALRALLDDKRNLAILLLSALTLAVALRGGGVVSRGFYDDVVSFRPVLTDSETPTAVVPDGIGPGGEVEGEEEAGGEAERLSSPTPTVVDILFTPPAKMDAENPCAAMEPQTVEKWMTATVTEMTTVTRTEMPYADSELFSDGGQESLGDVAALAGDTLTLGENFDHVADEGFEGGGGGGGGGQSDWEWGARFRFPW</sequence>
<protein>
    <submittedName>
        <fullName evidence="2">Pathway-specific nitrogen regulator</fullName>
    </submittedName>
</protein>
<feature type="region of interest" description="Disordered" evidence="1">
    <location>
        <begin position="572"/>
        <end position="602"/>
    </location>
</feature>
<feature type="compositionally biased region" description="Polar residues" evidence="1">
    <location>
        <begin position="160"/>
        <end position="172"/>
    </location>
</feature>
<reference evidence="2" key="1">
    <citation type="submission" date="2021-08" db="EMBL/GenBank/DDBJ databases">
        <title>Chromosome-Level Trichoderma cornu-damae using Hi-C Data.</title>
        <authorList>
            <person name="Kim C.S."/>
        </authorList>
    </citation>
    <scope>NUCLEOTIDE SEQUENCE</scope>
    <source>
        <strain evidence="2">KA19-0412C</strain>
    </source>
</reference>
<dbReference type="OrthoDB" id="5369448at2759"/>
<evidence type="ECO:0000313" key="3">
    <source>
        <dbReference type="Proteomes" id="UP000827724"/>
    </source>
</evidence>
<organism evidence="2 3">
    <name type="scientific">Trichoderma cornu-damae</name>
    <dbReference type="NCBI Taxonomy" id="654480"/>
    <lineage>
        <taxon>Eukaryota</taxon>
        <taxon>Fungi</taxon>
        <taxon>Dikarya</taxon>
        <taxon>Ascomycota</taxon>
        <taxon>Pezizomycotina</taxon>
        <taxon>Sordariomycetes</taxon>
        <taxon>Hypocreomycetidae</taxon>
        <taxon>Hypocreales</taxon>
        <taxon>Hypocreaceae</taxon>
        <taxon>Trichoderma</taxon>
    </lineage>
</organism>
<feature type="region of interest" description="Disordered" evidence="1">
    <location>
        <begin position="280"/>
        <end position="315"/>
    </location>
</feature>
<evidence type="ECO:0000313" key="2">
    <source>
        <dbReference type="EMBL" id="KAH6608243.1"/>
    </source>
</evidence>
<dbReference type="EMBL" id="JAIWOZ010000003">
    <property type="protein sequence ID" value="KAH6608243.1"/>
    <property type="molecule type" value="Genomic_DNA"/>
</dbReference>
<gene>
    <name evidence="2" type="ORF">Trco_004556</name>
</gene>
<dbReference type="AlphaFoldDB" id="A0A9P8TX78"/>
<feature type="region of interest" description="Disordered" evidence="1">
    <location>
        <begin position="398"/>
        <end position="500"/>
    </location>
</feature>
<proteinExistence type="predicted"/>
<feature type="compositionally biased region" description="Acidic residues" evidence="1">
    <location>
        <begin position="288"/>
        <end position="305"/>
    </location>
</feature>
<feature type="compositionally biased region" description="Basic and acidic residues" evidence="1">
    <location>
        <begin position="450"/>
        <end position="469"/>
    </location>
</feature>
<feature type="compositionally biased region" description="Basic and acidic residues" evidence="1">
    <location>
        <begin position="421"/>
        <end position="440"/>
    </location>
</feature>
<feature type="compositionally biased region" description="Polar residues" evidence="1">
    <location>
        <begin position="474"/>
        <end position="488"/>
    </location>
</feature>
<feature type="compositionally biased region" description="Acidic residues" evidence="1">
    <location>
        <begin position="32"/>
        <end position="41"/>
    </location>
</feature>
<feature type="compositionally biased region" description="Basic and acidic residues" evidence="1">
    <location>
        <begin position="7"/>
        <end position="25"/>
    </location>
</feature>
<feature type="compositionally biased region" description="Basic and acidic residues" evidence="1">
    <location>
        <begin position="78"/>
        <end position="88"/>
    </location>
</feature>
<dbReference type="Proteomes" id="UP000827724">
    <property type="component" value="Unassembled WGS sequence"/>
</dbReference>